<dbReference type="Pfam" id="PF00043">
    <property type="entry name" value="GST_C"/>
    <property type="match status" value="1"/>
</dbReference>
<gene>
    <name evidence="13" type="primary">GSTM2</name>
</gene>
<feature type="domain" description="GST N-terminal" evidence="11">
    <location>
        <begin position="1"/>
        <end position="88"/>
    </location>
</feature>
<evidence type="ECO:0000256" key="1">
    <source>
        <dbReference type="ARBA" id="ARBA00004496"/>
    </source>
</evidence>
<dbReference type="PANTHER" id="PTHR11571">
    <property type="entry name" value="GLUTATHIONE S-TRANSFERASE"/>
    <property type="match status" value="1"/>
</dbReference>
<dbReference type="Gene3D" id="1.20.1050.10">
    <property type="match status" value="1"/>
</dbReference>
<evidence type="ECO:0000313" key="13">
    <source>
        <dbReference type="Ensembl" id="ENSPANP00000030720.2"/>
    </source>
</evidence>
<organism evidence="13 14">
    <name type="scientific">Papio anubis</name>
    <name type="common">Olive baboon</name>
    <dbReference type="NCBI Taxonomy" id="9555"/>
    <lineage>
        <taxon>Eukaryota</taxon>
        <taxon>Metazoa</taxon>
        <taxon>Chordata</taxon>
        <taxon>Craniata</taxon>
        <taxon>Vertebrata</taxon>
        <taxon>Euteleostomi</taxon>
        <taxon>Mammalia</taxon>
        <taxon>Eutheria</taxon>
        <taxon>Euarchontoglires</taxon>
        <taxon>Primates</taxon>
        <taxon>Haplorrhini</taxon>
        <taxon>Catarrhini</taxon>
        <taxon>Cercopithecidae</taxon>
        <taxon>Cercopithecinae</taxon>
        <taxon>Papio</taxon>
    </lineage>
</organism>
<dbReference type="SUPFAM" id="SSF47616">
    <property type="entry name" value="GST C-terminal domain-like"/>
    <property type="match status" value="1"/>
</dbReference>
<dbReference type="Proteomes" id="UP000028761">
    <property type="component" value="Chromosome 1"/>
</dbReference>
<dbReference type="AlphaFoldDB" id="A0A2I3M4Q3"/>
<evidence type="ECO:0000259" key="12">
    <source>
        <dbReference type="PROSITE" id="PS50405"/>
    </source>
</evidence>
<dbReference type="InterPro" id="IPR003081">
    <property type="entry name" value="GST_mu"/>
</dbReference>
<dbReference type="SUPFAM" id="SSF52833">
    <property type="entry name" value="Thioredoxin-like"/>
    <property type="match status" value="1"/>
</dbReference>
<comment type="subunit">
    <text evidence="3">Homodimer.</text>
</comment>
<feature type="domain" description="GST C-terminal" evidence="12">
    <location>
        <begin position="90"/>
        <end position="208"/>
    </location>
</feature>
<comment type="catalytic activity">
    <reaction evidence="7">
        <text>RX + glutathione = an S-substituted glutathione + a halide anion + H(+)</text>
        <dbReference type="Rhea" id="RHEA:16437"/>
        <dbReference type="ChEBI" id="CHEBI:15378"/>
        <dbReference type="ChEBI" id="CHEBI:16042"/>
        <dbReference type="ChEBI" id="CHEBI:17792"/>
        <dbReference type="ChEBI" id="CHEBI:57925"/>
        <dbReference type="ChEBI" id="CHEBI:90779"/>
        <dbReference type="EC" id="2.5.1.18"/>
    </reaction>
    <physiologicalReaction direction="left-to-right" evidence="7">
        <dbReference type="Rhea" id="RHEA:16438"/>
    </physiologicalReaction>
</comment>
<dbReference type="InterPro" id="IPR050213">
    <property type="entry name" value="GST_superfamily"/>
</dbReference>
<dbReference type="GeneTree" id="ENSGT00940000155416"/>
<evidence type="ECO:0000259" key="11">
    <source>
        <dbReference type="PROSITE" id="PS50404"/>
    </source>
</evidence>
<dbReference type="SFLD" id="SFLDS00019">
    <property type="entry name" value="Glutathione_Transferase_(cytos"/>
    <property type="match status" value="1"/>
</dbReference>
<keyword evidence="14" id="KW-1185">Reference proteome</keyword>
<dbReference type="GO" id="GO:0004364">
    <property type="term" value="F:glutathione transferase activity"/>
    <property type="evidence" value="ECO:0007669"/>
    <property type="project" value="UniProtKB-EC"/>
</dbReference>
<evidence type="ECO:0000256" key="7">
    <source>
        <dbReference type="ARBA" id="ARBA00049385"/>
    </source>
</evidence>
<dbReference type="FunFam" id="3.40.30.10:FF:000603">
    <property type="entry name" value="Glutathione S-transferase Mu 1"/>
    <property type="match status" value="1"/>
</dbReference>
<dbReference type="GO" id="GO:0005737">
    <property type="term" value="C:cytoplasm"/>
    <property type="evidence" value="ECO:0007669"/>
    <property type="project" value="UniProtKB-SubCell"/>
</dbReference>
<dbReference type="FunFam" id="1.20.1050.10:FF:000083">
    <property type="entry name" value="Glutathione S-transferase Mu 1"/>
    <property type="match status" value="1"/>
</dbReference>
<dbReference type="InterPro" id="IPR036282">
    <property type="entry name" value="Glutathione-S-Trfase_C_sf"/>
</dbReference>
<evidence type="ECO:0000256" key="2">
    <source>
        <dbReference type="ARBA" id="ARBA00005861"/>
    </source>
</evidence>
<dbReference type="PANTHER" id="PTHR11571:SF254">
    <property type="entry name" value="GLUTATHIONE S-TRANSFERASE MU 2"/>
    <property type="match status" value="1"/>
</dbReference>
<dbReference type="PROSITE" id="PS50404">
    <property type="entry name" value="GST_NTER"/>
    <property type="match status" value="1"/>
</dbReference>
<comment type="function">
    <text evidence="9">Conjugation of reduced glutathione to a wide number of exogenous and endogenous hydrophobic electrophiles. Participates in the formation of novel hepoxilin regioisomers. Has activity toward aflatoxin B(1)-8,9-epoxide (AFBO).</text>
</comment>
<sequence>MPMTLGYWNIRGLAHSIRLLLEYTGSSYEEKKYTMGDAPDYDRSQWLNEKFKLGLDFPNLPYLIDGTHKITQSNAILRYIARKHNLCGETEKEKIREDILENQLMDNRMQLARLCYDPDFEKLKPEYLEGLPEMLKLYSQFLGKQPWFLGDKITFVDFIAYDVLERNQVFEPSCLDAFPNLKDFISRFEASLKISAYMKSSRFLPRPVFTKMAVWGNK</sequence>
<dbReference type="GO" id="GO:0006749">
    <property type="term" value="P:glutathione metabolic process"/>
    <property type="evidence" value="ECO:0007669"/>
    <property type="project" value="UniProtKB-ARBA"/>
</dbReference>
<dbReference type="ExpressionAtlas" id="A0A2I3M4Q3">
    <property type="expression patterns" value="baseline"/>
</dbReference>
<comment type="similarity">
    <text evidence="2 10">Belongs to the GST superfamily. Mu family.</text>
</comment>
<dbReference type="Pfam" id="PF02798">
    <property type="entry name" value="GST_N"/>
    <property type="match status" value="1"/>
</dbReference>
<dbReference type="PROSITE" id="PS50405">
    <property type="entry name" value="GST_CTER"/>
    <property type="match status" value="1"/>
</dbReference>
<dbReference type="SFLD" id="SFLDG00363">
    <property type="entry name" value="AMPS_(cytGST):_Alpha-__Mu-__Pi"/>
    <property type="match status" value="1"/>
</dbReference>
<keyword evidence="5 10" id="KW-0808">Transferase</keyword>
<dbReference type="InterPro" id="IPR004045">
    <property type="entry name" value="Glutathione_S-Trfase_N"/>
</dbReference>
<dbReference type="Ensembl" id="ENSPANT00000058357.2">
    <property type="protein sequence ID" value="ENSPANP00000030720.2"/>
    <property type="gene ID" value="ENSPANG00000015725.3"/>
</dbReference>
<dbReference type="CDD" id="cd03075">
    <property type="entry name" value="GST_N_Mu"/>
    <property type="match status" value="1"/>
</dbReference>
<evidence type="ECO:0000313" key="14">
    <source>
        <dbReference type="Proteomes" id="UP000028761"/>
    </source>
</evidence>
<evidence type="ECO:0000256" key="6">
    <source>
        <dbReference type="ARBA" id="ARBA00023098"/>
    </source>
</evidence>
<evidence type="ECO:0000256" key="10">
    <source>
        <dbReference type="RuleBase" id="RU003494"/>
    </source>
</evidence>
<protein>
    <recommendedName>
        <fullName evidence="10">Glutathione S-transferase</fullName>
        <ecNumber evidence="10">2.5.1.18</ecNumber>
    </recommendedName>
</protein>
<dbReference type="Bgee" id="ENSPANG00000015725">
    <property type="expression patterns" value="Expressed in adrenal medulla and 64 other cell types or tissues"/>
</dbReference>
<proteinExistence type="inferred from homology"/>
<name>A0A2I3M4Q3_PAPAN</name>
<reference evidence="13" key="3">
    <citation type="submission" date="2025-09" db="UniProtKB">
        <authorList>
            <consortium name="Ensembl"/>
        </authorList>
    </citation>
    <scope>IDENTIFICATION</scope>
</reference>
<dbReference type="GO" id="GO:0006629">
    <property type="term" value="P:lipid metabolic process"/>
    <property type="evidence" value="ECO:0007669"/>
    <property type="project" value="UniProtKB-KW"/>
</dbReference>
<dbReference type="PRINTS" id="PR01267">
    <property type="entry name" value="GSTRNSFRASEM"/>
</dbReference>
<dbReference type="Gene3D" id="3.40.30.10">
    <property type="entry name" value="Glutaredoxin"/>
    <property type="match status" value="1"/>
</dbReference>
<reference evidence="13 14" key="1">
    <citation type="submission" date="2012-03" db="EMBL/GenBank/DDBJ databases">
        <title>Whole Genome Assembly of Papio anubis.</title>
        <authorList>
            <person name="Liu Y.L."/>
            <person name="Abraham K.A."/>
            <person name="Akbar H.A."/>
            <person name="Ali S.A."/>
            <person name="Anosike U.A."/>
            <person name="Aqrawi P.A."/>
            <person name="Arias F.A."/>
            <person name="Attaway T.A."/>
            <person name="Awwad R.A."/>
            <person name="Babu C.B."/>
            <person name="Bandaranaike D.B."/>
            <person name="Battles P.B."/>
            <person name="Bell A.B."/>
            <person name="Beltran B.B."/>
            <person name="Berhane-Mersha D.B."/>
            <person name="Bess C.B."/>
            <person name="Bickham C.B."/>
            <person name="Bolden T.B."/>
            <person name="Carter K.C."/>
            <person name="Chau D.C."/>
            <person name="Chavez A.C."/>
            <person name="Clerc-Blankenburg K.C."/>
            <person name="Coyle M.C."/>
            <person name="Dao M.D."/>
            <person name="Davila M.L.D."/>
            <person name="Davy-Carroll L.D."/>
            <person name="Denson S.D."/>
            <person name="Dinh H.D."/>
            <person name="Fernandez S.F."/>
            <person name="Fernando P.F."/>
            <person name="Forbes L.F."/>
            <person name="Francis C.F."/>
            <person name="Francisco L.F."/>
            <person name="Fu Q.F."/>
            <person name="Garcia-Iii R.G."/>
            <person name="Garrett T.G."/>
            <person name="Gross S.G."/>
            <person name="Gubbala S.G."/>
            <person name="Hirani K.H."/>
            <person name="Hogues M.H."/>
            <person name="Hollins B.H."/>
            <person name="Jackson L.J."/>
            <person name="Javaid M.J."/>
            <person name="Jhangiani S.J."/>
            <person name="Johnson A.J."/>
            <person name="Johnson B.J."/>
            <person name="Jones J.J."/>
            <person name="Joshi V.J."/>
            <person name="Kalu J.K."/>
            <person name="Khan N.K."/>
            <person name="Korchina V.K."/>
            <person name="Kovar C.K."/>
            <person name="Lago L.L."/>
            <person name="Lara F.L."/>
            <person name="Le T.-K.L."/>
            <person name="Lee S.L."/>
            <person name="Legall-Iii F.L."/>
            <person name="Lemon S.L."/>
            <person name="Liu J.L."/>
            <person name="Liu Y.-S.L."/>
            <person name="Liyanage D.L."/>
            <person name="Lopez J.L."/>
            <person name="Lorensuhewa L.L."/>
            <person name="Mata R.M."/>
            <person name="Mathew T.M."/>
            <person name="Mercado C.M."/>
            <person name="Mercado I.M."/>
            <person name="Morales K.M."/>
            <person name="Morgan M.M."/>
            <person name="Munidasa M.M."/>
            <person name="Ngo D.N."/>
            <person name="Nguyen L.N."/>
            <person name="Nguyen T.N."/>
            <person name="Nguyen N.N."/>
            <person name="Obregon M.O."/>
            <person name="Okwuonu G.O."/>
            <person name="Ongeri F.O."/>
            <person name="Onwere C.O."/>
            <person name="Osifeso I.O."/>
            <person name="Parra A.P."/>
            <person name="Patil S.P."/>
            <person name="Perez A.P."/>
            <person name="Perez Y.P."/>
            <person name="Pham C.P."/>
            <person name="Pu L.-L.P."/>
            <person name="Puazo M.P."/>
            <person name="Quiroz J.Q."/>
            <person name="Rouhana J.R."/>
            <person name="Ruiz M.R."/>
            <person name="Ruiz S.-J.R."/>
            <person name="Saada N.S."/>
            <person name="Santibanez J.S."/>
            <person name="Scheel M.S."/>
            <person name="Schneider B.S."/>
            <person name="Simmons D.S."/>
            <person name="Sisson I.S."/>
            <person name="Tang L.-Y.T."/>
            <person name="Thornton R.T."/>
            <person name="Tisius J.T."/>
            <person name="Toledanes G.T."/>
            <person name="Trejos Z.T."/>
            <person name="Usmani K.U."/>
            <person name="Varghese R.V."/>
            <person name="Vattathil S.V."/>
            <person name="Vee V.V."/>
            <person name="Walker D.W."/>
            <person name="Weissenberger G.W."/>
            <person name="White C.W."/>
            <person name="Williams A.W."/>
            <person name="Woodworth J.W."/>
            <person name="Wright R.W."/>
            <person name="Zhu Y.Z."/>
            <person name="Han Y.H."/>
            <person name="Newsham I.N."/>
            <person name="Nazareth L.N."/>
            <person name="Worley K.W."/>
            <person name="Muzny D.M."/>
            <person name="Rogers J.R."/>
            <person name="Gibbs R.G."/>
        </authorList>
    </citation>
    <scope>NUCLEOTIDE SEQUENCE [LARGE SCALE GENOMIC DNA]</scope>
</reference>
<keyword evidence="6" id="KW-0443">Lipid metabolism</keyword>
<accession>A0A2I3M4Q3</accession>
<reference evidence="13" key="2">
    <citation type="submission" date="2025-08" db="UniProtKB">
        <authorList>
            <consortium name="Ensembl"/>
        </authorList>
    </citation>
    <scope>IDENTIFICATION</scope>
</reference>
<comment type="subcellular location">
    <subcellularLocation>
        <location evidence="1">Cytoplasm</location>
    </subcellularLocation>
</comment>
<dbReference type="SFLD" id="SFLDG01205">
    <property type="entry name" value="AMPS.1"/>
    <property type="match status" value="1"/>
</dbReference>
<evidence type="ECO:0000256" key="9">
    <source>
        <dbReference type="ARBA" id="ARBA00057393"/>
    </source>
</evidence>
<dbReference type="GO" id="GO:0042802">
    <property type="term" value="F:identical protein binding"/>
    <property type="evidence" value="ECO:0007669"/>
    <property type="project" value="UniProtKB-ARBA"/>
</dbReference>
<dbReference type="InterPro" id="IPR010987">
    <property type="entry name" value="Glutathione-S-Trfase_C-like"/>
</dbReference>
<evidence type="ECO:0000256" key="5">
    <source>
        <dbReference type="ARBA" id="ARBA00022679"/>
    </source>
</evidence>
<evidence type="ECO:0000256" key="4">
    <source>
        <dbReference type="ARBA" id="ARBA00022490"/>
    </source>
</evidence>
<dbReference type="EC" id="2.5.1.18" evidence="10"/>
<dbReference type="CDD" id="cd03209">
    <property type="entry name" value="GST_C_Mu"/>
    <property type="match status" value="1"/>
</dbReference>
<dbReference type="InterPro" id="IPR004046">
    <property type="entry name" value="GST_C"/>
</dbReference>
<evidence type="ECO:0000256" key="8">
    <source>
        <dbReference type="ARBA" id="ARBA00050398"/>
    </source>
</evidence>
<dbReference type="InterPro" id="IPR040079">
    <property type="entry name" value="Glutathione_S-Trfase"/>
</dbReference>
<comment type="catalytic activity">
    <reaction evidence="8">
        <text>11(S)-hydroxy-14(S),15(S)-epoxy-(5Z,8Z,12E)-eicosatrienoate + glutathione = (11S,15S)-dihydroxy-14(R)-S-glutathionyl-(5Z,8Z,12E)-eicosatrienoate</text>
        <dbReference type="Rhea" id="RHEA:50260"/>
        <dbReference type="ChEBI" id="CHEBI:57925"/>
        <dbReference type="ChEBI" id="CHEBI:132200"/>
        <dbReference type="ChEBI" id="CHEBI:132201"/>
    </reaction>
    <physiologicalReaction direction="left-to-right" evidence="8">
        <dbReference type="Rhea" id="RHEA:50261"/>
    </physiologicalReaction>
</comment>
<dbReference type="InterPro" id="IPR036249">
    <property type="entry name" value="Thioredoxin-like_sf"/>
</dbReference>
<keyword evidence="4" id="KW-0963">Cytoplasm</keyword>
<evidence type="ECO:0000256" key="3">
    <source>
        <dbReference type="ARBA" id="ARBA00011738"/>
    </source>
</evidence>